<dbReference type="InterPro" id="IPR022037">
    <property type="entry name" value="DUF3606"/>
</dbReference>
<reference evidence="1 2" key="1">
    <citation type="submission" date="2016-06" db="EMBL/GenBank/DDBJ databases">
        <title>Complete genome sequences of Bordetella bronchialis and Bordetella flabilis.</title>
        <authorList>
            <person name="LiPuma J.J."/>
            <person name="Spilker T."/>
        </authorList>
    </citation>
    <scope>NUCLEOTIDE SEQUENCE [LARGE SCALE GENOMIC DNA]</scope>
    <source>
        <strain evidence="1 2">AU3182</strain>
    </source>
</reference>
<name>A0ABM6CMC6_9BORD</name>
<evidence type="ECO:0000313" key="2">
    <source>
        <dbReference type="Proteomes" id="UP000091897"/>
    </source>
</evidence>
<evidence type="ECO:0008006" key="3">
    <source>
        <dbReference type="Google" id="ProtNLM"/>
    </source>
</evidence>
<dbReference type="EMBL" id="CP016170">
    <property type="protein sequence ID" value="ANN65102.1"/>
    <property type="molecule type" value="Genomic_DNA"/>
</dbReference>
<protein>
    <recommendedName>
        <fullName evidence="3">DUF3606 domain-containing protein</fullName>
    </recommendedName>
</protein>
<evidence type="ECO:0000313" key="1">
    <source>
        <dbReference type="EMBL" id="ANN65102.1"/>
    </source>
</evidence>
<accession>A0ABM6CMC6</accession>
<sequence>MPEQVTLREPADRTRIDLEKPREFSYWCAALNVVPDQLRAAVAAVGANADDVRRYLGLEELNDGHD</sequence>
<organism evidence="1 2">
    <name type="scientific">Bordetella bronchialis</name>
    <dbReference type="NCBI Taxonomy" id="463025"/>
    <lineage>
        <taxon>Bacteria</taxon>
        <taxon>Pseudomonadati</taxon>
        <taxon>Pseudomonadota</taxon>
        <taxon>Betaproteobacteria</taxon>
        <taxon>Burkholderiales</taxon>
        <taxon>Alcaligenaceae</taxon>
        <taxon>Bordetella</taxon>
    </lineage>
</organism>
<gene>
    <name evidence="1" type="ORF">BAU06_01150</name>
</gene>
<dbReference type="RefSeq" id="WP_066343217.1">
    <property type="nucleotide sequence ID" value="NZ_CBCSFJ010000025.1"/>
</dbReference>
<dbReference type="Pfam" id="PF12244">
    <property type="entry name" value="DUF3606"/>
    <property type="match status" value="1"/>
</dbReference>
<keyword evidence="2" id="KW-1185">Reference proteome</keyword>
<dbReference type="Proteomes" id="UP000091897">
    <property type="component" value="Chromosome"/>
</dbReference>
<proteinExistence type="predicted"/>